<reference evidence="2 3" key="1">
    <citation type="journal article" date="2023" name="Nat. Commun.">
        <title>Origin of minicircular mitochondrial genomes in red algae.</title>
        <authorList>
            <person name="Lee Y."/>
            <person name="Cho C.H."/>
            <person name="Lee Y.M."/>
            <person name="Park S.I."/>
            <person name="Yang J.H."/>
            <person name="West J.A."/>
            <person name="Bhattacharya D."/>
            <person name="Yoon H.S."/>
        </authorList>
    </citation>
    <scope>NUCLEOTIDE SEQUENCE [LARGE SCALE GENOMIC DNA]</scope>
    <source>
        <strain evidence="2 3">CCMP1338</strain>
        <tissue evidence="2">Whole cell</tissue>
    </source>
</reference>
<protein>
    <submittedName>
        <fullName evidence="2">Uncharacterized protein</fullName>
    </submittedName>
</protein>
<comment type="caution">
    <text evidence="2">The sequence shown here is derived from an EMBL/GenBank/DDBJ whole genome shotgun (WGS) entry which is preliminary data.</text>
</comment>
<evidence type="ECO:0000313" key="3">
    <source>
        <dbReference type="Proteomes" id="UP001157974"/>
    </source>
</evidence>
<feature type="chain" id="PRO_5043698351" evidence="1">
    <location>
        <begin position="20"/>
        <end position="471"/>
    </location>
</feature>
<keyword evidence="3" id="KW-1185">Reference proteome</keyword>
<evidence type="ECO:0000256" key="1">
    <source>
        <dbReference type="SAM" id="SignalP"/>
    </source>
</evidence>
<feature type="signal peptide" evidence="1">
    <location>
        <begin position="1"/>
        <end position="19"/>
    </location>
</feature>
<dbReference type="EMBL" id="JAMWBK010000004">
    <property type="protein sequence ID" value="KAJ8905627.1"/>
    <property type="molecule type" value="Genomic_DNA"/>
</dbReference>
<gene>
    <name evidence="2" type="ORF">NDN08_002133</name>
</gene>
<organism evidence="2 3">
    <name type="scientific">Rhodosorus marinus</name>
    <dbReference type="NCBI Taxonomy" id="101924"/>
    <lineage>
        <taxon>Eukaryota</taxon>
        <taxon>Rhodophyta</taxon>
        <taxon>Stylonematophyceae</taxon>
        <taxon>Stylonematales</taxon>
        <taxon>Stylonemataceae</taxon>
        <taxon>Rhodosorus</taxon>
    </lineage>
</organism>
<sequence>MKHGLVVILLAGIFGLTVGDDATCATFFNPLVSYYTISPSCYTLEVEDETVGTVSNSDVVKTQGPNKGETCIRFTFVVRNGLGIRRAKLGLWLRDIPLDQARFTRKRKFLDSEPNTVRVDACLDDIQTEGDCCSEESSTPLLVVEAKVRMEDGKVRTARLVGNDGAPVRQQVSDPPLATSDITCRPQALSPSLLCDRVSDQDGIPFWACRVALSCLVVGSPPEFGGINRIDKFAGTVQVVIVPAETEFEPGAIELTLYEPMIPLRTSGNSIRANANTVVRRPAASVQDFGSFSIVTFAVPELAELFIVAFTVEFAFTPPLRYSVRAQEKQRDLVEFISFFTGQVVANSGPYKGLQATDSYFGGPLEPPGLLEDVTVVGRIGSVVCGYCFNSNLPPRGEWEVLQSGQPEGLNEGQFSAELARQPGRCIFDAQIGSFGSVCGPPGALGILQYQDIVKGQVVCKCTQPTPPPTP</sequence>
<accession>A0AAV8UWI5</accession>
<dbReference type="Proteomes" id="UP001157974">
    <property type="component" value="Unassembled WGS sequence"/>
</dbReference>
<keyword evidence="1" id="KW-0732">Signal</keyword>
<evidence type="ECO:0000313" key="2">
    <source>
        <dbReference type="EMBL" id="KAJ8905627.1"/>
    </source>
</evidence>
<name>A0AAV8UWI5_9RHOD</name>
<proteinExistence type="predicted"/>
<dbReference type="AlphaFoldDB" id="A0AAV8UWI5"/>